<name>A0ABZ0W8M9_9BACT</name>
<reference evidence="1 2" key="1">
    <citation type="submission" date="2023-12" db="EMBL/GenBank/DDBJ databases">
        <title>Genome sequencing and assembly of bacterial species from a model synthetic community.</title>
        <authorList>
            <person name="Hogle S.L."/>
        </authorList>
    </citation>
    <scope>NUCLEOTIDE SEQUENCE [LARGE SCALE GENOMIC DNA]</scope>
    <source>
        <strain evidence="1 2">HAMBI_3031</strain>
    </source>
</reference>
<proteinExistence type="predicted"/>
<keyword evidence="2" id="KW-1185">Reference proteome</keyword>
<dbReference type="SUPFAM" id="SSF53335">
    <property type="entry name" value="S-adenosyl-L-methionine-dependent methyltransferases"/>
    <property type="match status" value="1"/>
</dbReference>
<dbReference type="EMBL" id="CP139960">
    <property type="protein sequence ID" value="WQD38350.1"/>
    <property type="molecule type" value="Genomic_DNA"/>
</dbReference>
<dbReference type="Gene3D" id="3.40.50.150">
    <property type="entry name" value="Vaccinia Virus protein VP39"/>
    <property type="match status" value="1"/>
</dbReference>
<dbReference type="GO" id="GO:0008168">
    <property type="term" value="F:methyltransferase activity"/>
    <property type="evidence" value="ECO:0007669"/>
    <property type="project" value="UniProtKB-KW"/>
</dbReference>
<evidence type="ECO:0000313" key="2">
    <source>
        <dbReference type="Proteomes" id="UP001325680"/>
    </source>
</evidence>
<dbReference type="InterPro" id="IPR029063">
    <property type="entry name" value="SAM-dependent_MTases_sf"/>
</dbReference>
<dbReference type="EC" id="2.1.1.-" evidence="1"/>
<dbReference type="RefSeq" id="WP_114791113.1">
    <property type="nucleotide sequence ID" value="NZ_CP139960.1"/>
</dbReference>
<gene>
    <name evidence="1" type="ORF">U0035_22000</name>
</gene>
<protein>
    <submittedName>
        <fullName evidence="1">Class I SAM-dependent methyltransferase</fullName>
        <ecNumber evidence="1">2.1.1.-</ecNumber>
    </submittedName>
</protein>
<dbReference type="Pfam" id="PF13489">
    <property type="entry name" value="Methyltransf_23"/>
    <property type="match status" value="1"/>
</dbReference>
<sequence>MLRFLKKQTPKFLYINRTFGNQPFTLLDVGSGNRSASKTKAMYPNCEYHGIDIVRDFNNGESDFATMHSFYELDLTQLNLEIIPDSYFDFIRMAHVIEHLHNGDLVLPALIKKLKPSGYFYIEYPGEKSTRLPSMHGTLNFKDDPTHVRLYSVKEIAGIFEGNDCRVIQSGVRRNKLFILLTPFRLLAGILSSKKLNANIFWDILGFAEFVFAQKKSSK</sequence>
<organism evidence="1 2">
    <name type="scientific">Niabella yanshanensis</name>
    <dbReference type="NCBI Taxonomy" id="577386"/>
    <lineage>
        <taxon>Bacteria</taxon>
        <taxon>Pseudomonadati</taxon>
        <taxon>Bacteroidota</taxon>
        <taxon>Chitinophagia</taxon>
        <taxon>Chitinophagales</taxon>
        <taxon>Chitinophagaceae</taxon>
        <taxon>Niabella</taxon>
    </lineage>
</organism>
<dbReference type="GO" id="GO:0032259">
    <property type="term" value="P:methylation"/>
    <property type="evidence" value="ECO:0007669"/>
    <property type="project" value="UniProtKB-KW"/>
</dbReference>
<keyword evidence="1" id="KW-0808">Transferase</keyword>
<keyword evidence="1" id="KW-0489">Methyltransferase</keyword>
<dbReference type="Proteomes" id="UP001325680">
    <property type="component" value="Chromosome"/>
</dbReference>
<evidence type="ECO:0000313" key="1">
    <source>
        <dbReference type="EMBL" id="WQD38350.1"/>
    </source>
</evidence>
<accession>A0ABZ0W8M9</accession>